<name>A0ACA9LH26_9GLOM</name>
<gene>
    <name evidence="1" type="ORF">DHETER_LOCUS4135</name>
</gene>
<dbReference type="EMBL" id="CAJVPU010003954">
    <property type="protein sequence ID" value="CAG8525769.1"/>
    <property type="molecule type" value="Genomic_DNA"/>
</dbReference>
<reference evidence="1" key="1">
    <citation type="submission" date="2021-06" db="EMBL/GenBank/DDBJ databases">
        <authorList>
            <person name="Kallberg Y."/>
            <person name="Tangrot J."/>
            <person name="Rosling A."/>
        </authorList>
    </citation>
    <scope>NUCLEOTIDE SEQUENCE</scope>
    <source>
        <strain evidence="1">IL203A</strain>
    </source>
</reference>
<proteinExistence type="predicted"/>
<protein>
    <submittedName>
        <fullName evidence="1">14838_t:CDS:1</fullName>
    </submittedName>
</protein>
<dbReference type="Proteomes" id="UP000789702">
    <property type="component" value="Unassembled WGS sequence"/>
</dbReference>
<sequence>MENTQNYLTEVKYQTNIDHSSIPSDPPPPFSGSGSTQIQSSQPPLVGSGPPIQSSQQVFSNQLVQQQVSPIQSSMPQPYSYQSAPQQVFPNQFPQGQQQYAQQVNHAQYSQKQQPQVPQTTYQQANTGFYPTQQQTRGIPNQQQTSALPQEQVVYVVQPPPPPVMVMNPNQGYLNITSHIPVRVTCPHCNNSVVTIVTEDLGSTAWIIAIILCLVFWPLVWIPCVISSFKDKTHTCPNCRLVLGVVKA</sequence>
<comment type="caution">
    <text evidence="1">The sequence shown here is derived from an EMBL/GenBank/DDBJ whole genome shotgun (WGS) entry which is preliminary data.</text>
</comment>
<evidence type="ECO:0000313" key="2">
    <source>
        <dbReference type="Proteomes" id="UP000789702"/>
    </source>
</evidence>
<keyword evidence="2" id="KW-1185">Reference proteome</keyword>
<accession>A0ACA9LH26</accession>
<organism evidence="1 2">
    <name type="scientific">Dentiscutata heterogama</name>
    <dbReference type="NCBI Taxonomy" id="1316150"/>
    <lineage>
        <taxon>Eukaryota</taxon>
        <taxon>Fungi</taxon>
        <taxon>Fungi incertae sedis</taxon>
        <taxon>Mucoromycota</taxon>
        <taxon>Glomeromycotina</taxon>
        <taxon>Glomeromycetes</taxon>
        <taxon>Diversisporales</taxon>
        <taxon>Gigasporaceae</taxon>
        <taxon>Dentiscutata</taxon>
    </lineage>
</organism>
<evidence type="ECO:0000313" key="1">
    <source>
        <dbReference type="EMBL" id="CAG8525769.1"/>
    </source>
</evidence>